<dbReference type="InterPro" id="IPR007236">
    <property type="entry name" value="SlyX"/>
</dbReference>
<keyword evidence="3" id="KW-1185">Reference proteome</keyword>
<dbReference type="Proteomes" id="UP000006242">
    <property type="component" value="Unassembled WGS sequence"/>
</dbReference>
<evidence type="ECO:0000313" key="3">
    <source>
        <dbReference type="Proteomes" id="UP000006242"/>
    </source>
</evidence>
<sequence length="67" mass="7765">MSESSIETLEMRIAYQDATIEQLSDLVYAQSRDIDRLNERYTQLQSRIESLSEGGDVQELDETPPHY</sequence>
<accession>U2ERV2</accession>
<reference evidence="2 3" key="2">
    <citation type="journal article" date="2013" name="PLoS ONE">
        <title>INDIGO - INtegrated Data Warehouse of MIcrobial GenOmes with Examples from the Red Sea Extremophiles.</title>
        <authorList>
            <person name="Alam I."/>
            <person name="Antunes A."/>
            <person name="Kamau A.A."/>
            <person name="Ba Alawi W."/>
            <person name="Kalkatawi M."/>
            <person name="Stingl U."/>
            <person name="Bajic V.B."/>
        </authorList>
    </citation>
    <scope>NUCLEOTIDE SEQUENCE [LARGE SCALE GENOMIC DNA]</scope>
    <source>
        <strain evidence="2 3">E1L3A</strain>
    </source>
</reference>
<name>U2ERV2_9GAMM</name>
<feature type="region of interest" description="Disordered" evidence="1">
    <location>
        <begin position="48"/>
        <end position="67"/>
    </location>
</feature>
<dbReference type="STRING" id="1033802.SSPSH_000069"/>
<protein>
    <submittedName>
        <fullName evidence="2">Protein SlyX</fullName>
    </submittedName>
</protein>
<organism evidence="2 3">
    <name type="scientific">Salinisphaera shabanensis E1L3A</name>
    <dbReference type="NCBI Taxonomy" id="1033802"/>
    <lineage>
        <taxon>Bacteria</taxon>
        <taxon>Pseudomonadati</taxon>
        <taxon>Pseudomonadota</taxon>
        <taxon>Gammaproteobacteria</taxon>
        <taxon>Salinisphaerales</taxon>
        <taxon>Salinisphaeraceae</taxon>
        <taxon>Salinisphaera</taxon>
    </lineage>
</organism>
<dbReference type="OrthoDB" id="5771733at2"/>
<comment type="caution">
    <text evidence="2">The sequence shown here is derived from an EMBL/GenBank/DDBJ whole genome shotgun (WGS) entry which is preliminary data.</text>
</comment>
<gene>
    <name evidence="2" type="primary">slyX</name>
    <name evidence="2" type="ORF">SSPSH_000069</name>
</gene>
<evidence type="ECO:0000313" key="2">
    <source>
        <dbReference type="EMBL" id="ERJ20727.1"/>
    </source>
</evidence>
<feature type="compositionally biased region" description="Acidic residues" evidence="1">
    <location>
        <begin position="56"/>
        <end position="67"/>
    </location>
</feature>
<dbReference type="PANTHER" id="PTHR36508:SF1">
    <property type="entry name" value="PROTEIN SLYX"/>
    <property type="match status" value="1"/>
</dbReference>
<dbReference type="Pfam" id="PF04102">
    <property type="entry name" value="SlyX"/>
    <property type="match status" value="1"/>
</dbReference>
<proteinExistence type="predicted"/>
<reference evidence="2 3" key="1">
    <citation type="journal article" date="2011" name="J. Bacteriol.">
        <title>Genome sequence of Salinisphaera shabanensis, a gammaproteobacterium from the harsh, variable environment of the brine-seawater interface of the Shaban Deep in the Red Sea.</title>
        <authorList>
            <person name="Antunes A."/>
            <person name="Alam I."/>
            <person name="Bajic V.B."/>
            <person name="Stingl U."/>
        </authorList>
    </citation>
    <scope>NUCLEOTIDE SEQUENCE [LARGE SCALE GENOMIC DNA]</scope>
    <source>
        <strain evidence="2 3">E1L3A</strain>
    </source>
</reference>
<dbReference type="PANTHER" id="PTHR36508">
    <property type="entry name" value="PROTEIN SLYX"/>
    <property type="match status" value="1"/>
</dbReference>
<dbReference type="Gene3D" id="1.20.5.300">
    <property type="match status" value="1"/>
</dbReference>
<dbReference type="EMBL" id="AFNV02000001">
    <property type="protein sequence ID" value="ERJ20727.1"/>
    <property type="molecule type" value="Genomic_DNA"/>
</dbReference>
<dbReference type="AlphaFoldDB" id="U2ERV2"/>
<evidence type="ECO:0000256" key="1">
    <source>
        <dbReference type="SAM" id="MobiDB-lite"/>
    </source>
</evidence>
<dbReference type="RefSeq" id="WP_006913355.1">
    <property type="nucleotide sequence ID" value="NZ_AFNV02000001.1"/>
</dbReference>